<protein>
    <submittedName>
        <fullName evidence="2">DUF1048 domain-containing protein</fullName>
    </submittedName>
</protein>
<dbReference type="PANTHER" id="PTHR41307:SF1">
    <property type="entry name" value="MEMBRANE PROTEIN"/>
    <property type="match status" value="1"/>
</dbReference>
<feature type="transmembrane region" description="Helical" evidence="1">
    <location>
        <begin position="197"/>
        <end position="217"/>
    </location>
</feature>
<feature type="transmembrane region" description="Helical" evidence="1">
    <location>
        <begin position="140"/>
        <end position="161"/>
    </location>
</feature>
<keyword evidence="1" id="KW-1133">Transmembrane helix</keyword>
<organism evidence="2 3">
    <name type="scientific">Niallia circulans</name>
    <name type="common">Bacillus circulans</name>
    <dbReference type="NCBI Taxonomy" id="1397"/>
    <lineage>
        <taxon>Bacteria</taxon>
        <taxon>Bacillati</taxon>
        <taxon>Bacillota</taxon>
        <taxon>Bacilli</taxon>
        <taxon>Bacillales</taxon>
        <taxon>Bacillaceae</taxon>
        <taxon>Niallia</taxon>
    </lineage>
</organism>
<comment type="caution">
    <text evidence="2">The sequence shown here is derived from an EMBL/GenBank/DDBJ whole genome shotgun (WGS) entry which is preliminary data.</text>
</comment>
<feature type="transmembrane region" description="Helical" evidence="1">
    <location>
        <begin position="223"/>
        <end position="243"/>
    </location>
</feature>
<dbReference type="Proteomes" id="UP000319837">
    <property type="component" value="Unassembled WGS sequence"/>
</dbReference>
<evidence type="ECO:0000313" key="3">
    <source>
        <dbReference type="Proteomes" id="UP000319837"/>
    </source>
</evidence>
<evidence type="ECO:0000313" key="2">
    <source>
        <dbReference type="EMBL" id="TRZ38210.1"/>
    </source>
</evidence>
<feature type="transmembrane region" description="Helical" evidence="1">
    <location>
        <begin position="173"/>
        <end position="190"/>
    </location>
</feature>
<feature type="transmembrane region" description="Helical" evidence="1">
    <location>
        <begin position="104"/>
        <end position="128"/>
    </location>
</feature>
<accession>A0A553SMJ0</accession>
<dbReference type="EMBL" id="RIBP01000004">
    <property type="protein sequence ID" value="TRZ38210.1"/>
    <property type="molecule type" value="Genomic_DNA"/>
</dbReference>
<gene>
    <name evidence="2" type="ORF">CEQ21_22680</name>
</gene>
<evidence type="ECO:0000256" key="1">
    <source>
        <dbReference type="SAM" id="Phobius"/>
    </source>
</evidence>
<reference evidence="3" key="1">
    <citation type="submission" date="2018-10" db="EMBL/GenBank/DDBJ databases">
        <title>FDA dAtabase for Regulatory Grade micrObial Sequences (FDA-ARGOS): Supporting development and validation of Infectious Disease Dx tests.</title>
        <authorList>
            <person name="Minogue T."/>
            <person name="Wolcott M."/>
            <person name="Wasieloski L."/>
            <person name="Aguilar W."/>
            <person name="Moore D."/>
            <person name="Tallon L."/>
            <person name="Sadzewicz L."/>
            <person name="Sengamalay N."/>
            <person name="Ott S."/>
            <person name="Godinez A."/>
            <person name="Nagaraj S."/>
            <person name="Vavikolanu K."/>
            <person name="Vyas G."/>
            <person name="Nadendla S."/>
            <person name="George J."/>
            <person name="Sichtig H."/>
        </authorList>
    </citation>
    <scope>NUCLEOTIDE SEQUENCE [LARGE SCALE GENOMIC DNA]</scope>
    <source>
        <strain evidence="3">FDAARGOS_343</strain>
    </source>
</reference>
<dbReference type="PANTHER" id="PTHR41307">
    <property type="entry name" value="MEMBRANE PROTEIN-RELATED"/>
    <property type="match status" value="1"/>
</dbReference>
<keyword evidence="1" id="KW-0472">Membrane</keyword>
<dbReference type="RefSeq" id="WP_185766481.1">
    <property type="nucleotide sequence ID" value="NZ_RIBP01000004.1"/>
</dbReference>
<proteinExistence type="predicted"/>
<dbReference type="InterPro" id="IPR009214">
    <property type="entry name" value="DUF1129"/>
</dbReference>
<feature type="transmembrane region" description="Helical" evidence="1">
    <location>
        <begin position="75"/>
        <end position="92"/>
    </location>
</feature>
<sequence length="253" mass="28652">MELSAKSQEFIDNLQLYLMTSGKKEAEINEIVEELTDHLVEAEKNGKNITEITGDSPKAYMESLANEMKTDYKEWLKFIPLVFLSVIAYQIISDALFNELSYTLSVIIGQPIIICFMLLMFVVTFKWFALRSEALSKKMVIGVFTLNFLSTAAFFLLLYFGNKGAPVLVIDSFLGKMGVTAIALLFLIWFSWSSKSWAPFVPLIVYIPTLAVEFLPLSIEEKALYSSMIFIILSIIFILIVFIKNKAENAKTV</sequence>
<dbReference type="SUPFAM" id="SSF158560">
    <property type="entry name" value="BH3980-like"/>
    <property type="match status" value="1"/>
</dbReference>
<dbReference type="AlphaFoldDB" id="A0A553SMJ0"/>
<dbReference type="Pfam" id="PF06570">
    <property type="entry name" value="DUF1129"/>
    <property type="match status" value="1"/>
</dbReference>
<keyword evidence="1" id="KW-0812">Transmembrane</keyword>
<dbReference type="Gene3D" id="1.10.1900.10">
    <property type="entry name" value="c-terminal domain of poly(a) binding protein"/>
    <property type="match status" value="1"/>
</dbReference>
<name>A0A553SMJ0_NIACI</name>